<feature type="transmembrane region" description="Helical" evidence="11">
    <location>
        <begin position="12"/>
        <end position="34"/>
    </location>
</feature>
<dbReference type="Pfam" id="PF00512">
    <property type="entry name" value="HisKA"/>
    <property type="match status" value="1"/>
</dbReference>
<evidence type="ECO:0000256" key="1">
    <source>
        <dbReference type="ARBA" id="ARBA00000085"/>
    </source>
</evidence>
<dbReference type="SUPFAM" id="SSF47384">
    <property type="entry name" value="Homodimeric domain of signal transducing histidine kinase"/>
    <property type="match status" value="1"/>
</dbReference>
<evidence type="ECO:0000313" key="15">
    <source>
        <dbReference type="Proteomes" id="UP000198639"/>
    </source>
</evidence>
<evidence type="ECO:0000256" key="8">
    <source>
        <dbReference type="ARBA" id="ARBA00022989"/>
    </source>
</evidence>
<keyword evidence="6 11" id="KW-0812">Transmembrane</keyword>
<dbReference type="PANTHER" id="PTHR45436">
    <property type="entry name" value="SENSOR HISTIDINE KINASE YKOH"/>
    <property type="match status" value="1"/>
</dbReference>
<accession>A0A1I1HG18</accession>
<dbReference type="SMART" id="SM00388">
    <property type="entry name" value="HisKA"/>
    <property type="match status" value="1"/>
</dbReference>
<dbReference type="InterPro" id="IPR003661">
    <property type="entry name" value="HisK_dim/P_dom"/>
</dbReference>
<dbReference type="Pfam" id="PF02518">
    <property type="entry name" value="HATPase_c"/>
    <property type="match status" value="1"/>
</dbReference>
<keyword evidence="7 14" id="KW-0418">Kinase</keyword>
<feature type="domain" description="Histidine kinase" evidence="12">
    <location>
        <begin position="206"/>
        <end position="407"/>
    </location>
</feature>
<dbReference type="InterPro" id="IPR036890">
    <property type="entry name" value="HATPase_C_sf"/>
</dbReference>
<keyword evidence="10 11" id="KW-0472">Membrane</keyword>
<dbReference type="Gene3D" id="6.10.340.10">
    <property type="match status" value="1"/>
</dbReference>
<evidence type="ECO:0000256" key="9">
    <source>
        <dbReference type="ARBA" id="ARBA00023012"/>
    </source>
</evidence>
<dbReference type="SUPFAM" id="SSF55874">
    <property type="entry name" value="ATPase domain of HSP90 chaperone/DNA topoisomerase II/histidine kinase"/>
    <property type="match status" value="1"/>
</dbReference>
<dbReference type="CDD" id="cd00082">
    <property type="entry name" value="HisKA"/>
    <property type="match status" value="1"/>
</dbReference>
<dbReference type="Proteomes" id="UP000198639">
    <property type="component" value="Unassembled WGS sequence"/>
</dbReference>
<evidence type="ECO:0000256" key="4">
    <source>
        <dbReference type="ARBA" id="ARBA00022553"/>
    </source>
</evidence>
<evidence type="ECO:0000256" key="3">
    <source>
        <dbReference type="ARBA" id="ARBA00012438"/>
    </source>
</evidence>
<keyword evidence="5" id="KW-0808">Transferase</keyword>
<dbReference type="STRING" id="1164594.SAMN05216204_104237"/>
<gene>
    <name evidence="14" type="ORF">SAMN05216204_104237</name>
</gene>
<dbReference type="InterPro" id="IPR003594">
    <property type="entry name" value="HATPase_dom"/>
</dbReference>
<evidence type="ECO:0000313" key="14">
    <source>
        <dbReference type="EMBL" id="SFC22655.1"/>
    </source>
</evidence>
<sequence length="407" mass="43086">MRSADSLKRRIVVAFLLFGIGASGFFAIVAALAVEGIEVQLVDKRLEATVAWAAPRQAAGLDIDMPAGLRFQRNADIPTPLRGLPDGVHKVDVGATRLHVLAGHDTLGGWVLVDHESDYDKIELVVYSMFATVFAGFLLLATLLGRFLATRVVTPIQELAQAVGNDSAPPALTGRKDELGVLARALEAHTAELRTFLDRERYFTGDVSHELRSPLTVIMGAAEILMQDGAPPAVRAPAERIYRAAHEAAECVTVLLLLARAPELGALAPVAVDQVAEEEVERYRPLVAGKPVALRFLDGPPLPARAPRELCAAAIGNLVRNACQYTDQGEVVVRVLPGQVVVEDTGPGLPPAVVATLGSIEGSPSRGSAGTGLGLALARRICDFLGAGFSYEAREGGGSRFTISFAV</sequence>
<organism evidence="14 15">
    <name type="scientific">Massilia yuzhufengensis</name>
    <dbReference type="NCBI Taxonomy" id="1164594"/>
    <lineage>
        <taxon>Bacteria</taxon>
        <taxon>Pseudomonadati</taxon>
        <taxon>Pseudomonadota</taxon>
        <taxon>Betaproteobacteria</taxon>
        <taxon>Burkholderiales</taxon>
        <taxon>Oxalobacteraceae</taxon>
        <taxon>Telluria group</taxon>
        <taxon>Massilia</taxon>
    </lineage>
</organism>
<evidence type="ECO:0000259" key="13">
    <source>
        <dbReference type="PROSITE" id="PS50885"/>
    </source>
</evidence>
<dbReference type="PROSITE" id="PS50885">
    <property type="entry name" value="HAMP"/>
    <property type="match status" value="1"/>
</dbReference>
<feature type="domain" description="HAMP" evidence="13">
    <location>
        <begin position="150"/>
        <end position="198"/>
    </location>
</feature>
<dbReference type="EC" id="2.7.13.3" evidence="3"/>
<comment type="catalytic activity">
    <reaction evidence="1">
        <text>ATP + protein L-histidine = ADP + protein N-phospho-L-histidine.</text>
        <dbReference type="EC" id="2.7.13.3"/>
    </reaction>
</comment>
<dbReference type="OrthoDB" id="9121563at2"/>
<dbReference type="GO" id="GO:0005886">
    <property type="term" value="C:plasma membrane"/>
    <property type="evidence" value="ECO:0007669"/>
    <property type="project" value="TreeGrafter"/>
</dbReference>
<dbReference type="InterPro" id="IPR050428">
    <property type="entry name" value="TCS_sensor_his_kinase"/>
</dbReference>
<keyword evidence="9" id="KW-0902">Two-component regulatory system</keyword>
<dbReference type="InterPro" id="IPR004358">
    <property type="entry name" value="Sig_transdc_His_kin-like_C"/>
</dbReference>
<dbReference type="RefSeq" id="WP_091872361.1">
    <property type="nucleotide sequence ID" value="NZ_FOLD01000004.1"/>
</dbReference>
<evidence type="ECO:0000256" key="6">
    <source>
        <dbReference type="ARBA" id="ARBA00022692"/>
    </source>
</evidence>
<evidence type="ECO:0000259" key="12">
    <source>
        <dbReference type="PROSITE" id="PS50109"/>
    </source>
</evidence>
<dbReference type="SMART" id="SM00387">
    <property type="entry name" value="HATPase_c"/>
    <property type="match status" value="1"/>
</dbReference>
<dbReference type="EMBL" id="FOLD01000004">
    <property type="protein sequence ID" value="SFC22655.1"/>
    <property type="molecule type" value="Genomic_DNA"/>
</dbReference>
<evidence type="ECO:0000256" key="7">
    <source>
        <dbReference type="ARBA" id="ARBA00022777"/>
    </source>
</evidence>
<dbReference type="PRINTS" id="PR00344">
    <property type="entry name" value="BCTRLSENSOR"/>
</dbReference>
<keyword evidence="15" id="KW-1185">Reference proteome</keyword>
<dbReference type="InterPro" id="IPR005467">
    <property type="entry name" value="His_kinase_dom"/>
</dbReference>
<dbReference type="GO" id="GO:0000155">
    <property type="term" value="F:phosphorelay sensor kinase activity"/>
    <property type="evidence" value="ECO:0007669"/>
    <property type="project" value="InterPro"/>
</dbReference>
<dbReference type="Gene3D" id="3.30.565.10">
    <property type="entry name" value="Histidine kinase-like ATPase, C-terminal domain"/>
    <property type="match status" value="1"/>
</dbReference>
<dbReference type="PROSITE" id="PS50109">
    <property type="entry name" value="HIS_KIN"/>
    <property type="match status" value="1"/>
</dbReference>
<dbReference type="PANTHER" id="PTHR45436:SF16">
    <property type="entry name" value="HISTIDINE KINASE"/>
    <property type="match status" value="1"/>
</dbReference>
<evidence type="ECO:0000256" key="11">
    <source>
        <dbReference type="SAM" id="Phobius"/>
    </source>
</evidence>
<feature type="transmembrane region" description="Helical" evidence="11">
    <location>
        <begin position="124"/>
        <end position="144"/>
    </location>
</feature>
<comment type="subcellular location">
    <subcellularLocation>
        <location evidence="2">Membrane</location>
    </subcellularLocation>
</comment>
<keyword evidence="4" id="KW-0597">Phosphoprotein</keyword>
<evidence type="ECO:0000256" key="2">
    <source>
        <dbReference type="ARBA" id="ARBA00004370"/>
    </source>
</evidence>
<keyword evidence="8 11" id="KW-1133">Transmembrane helix</keyword>
<proteinExistence type="predicted"/>
<evidence type="ECO:0000256" key="5">
    <source>
        <dbReference type="ARBA" id="ARBA00022679"/>
    </source>
</evidence>
<dbReference type="Gene3D" id="1.10.287.130">
    <property type="match status" value="1"/>
</dbReference>
<protein>
    <recommendedName>
        <fullName evidence="3">histidine kinase</fullName>
        <ecNumber evidence="3">2.7.13.3</ecNumber>
    </recommendedName>
</protein>
<dbReference type="InterPro" id="IPR003660">
    <property type="entry name" value="HAMP_dom"/>
</dbReference>
<evidence type="ECO:0000256" key="10">
    <source>
        <dbReference type="ARBA" id="ARBA00023136"/>
    </source>
</evidence>
<dbReference type="AlphaFoldDB" id="A0A1I1HG18"/>
<reference evidence="15" key="1">
    <citation type="submission" date="2016-10" db="EMBL/GenBank/DDBJ databases">
        <authorList>
            <person name="Varghese N."/>
            <person name="Submissions S."/>
        </authorList>
    </citation>
    <scope>NUCLEOTIDE SEQUENCE [LARGE SCALE GENOMIC DNA]</scope>
    <source>
        <strain evidence="15">CGMCC 1.12041</strain>
    </source>
</reference>
<name>A0A1I1HG18_9BURK</name>
<dbReference type="InterPro" id="IPR036097">
    <property type="entry name" value="HisK_dim/P_sf"/>
</dbReference>